<evidence type="ECO:0000256" key="10">
    <source>
        <dbReference type="ARBA" id="ARBA00022989"/>
    </source>
</evidence>
<gene>
    <name evidence="16" type="ORF">UU48_C0019G0007</name>
</gene>
<dbReference type="NCBIfam" id="TIGR03423">
    <property type="entry name" value="pbp2_mrdA"/>
    <property type="match status" value="1"/>
</dbReference>
<dbReference type="Proteomes" id="UP000034746">
    <property type="component" value="Unassembled WGS sequence"/>
</dbReference>
<evidence type="ECO:0000313" key="16">
    <source>
        <dbReference type="EMBL" id="KKR97104.1"/>
    </source>
</evidence>
<evidence type="ECO:0000256" key="13">
    <source>
        <dbReference type="SAM" id="Phobius"/>
    </source>
</evidence>
<evidence type="ECO:0000256" key="2">
    <source>
        <dbReference type="ARBA" id="ARBA00004236"/>
    </source>
</evidence>
<dbReference type="InterPro" id="IPR050515">
    <property type="entry name" value="Beta-lactam/transpept"/>
</dbReference>
<keyword evidence="4" id="KW-0997">Cell inner membrane</keyword>
<keyword evidence="11 13" id="KW-0472">Membrane</keyword>
<comment type="caution">
    <text evidence="16">The sequence shown here is derived from an EMBL/GenBank/DDBJ whole genome shotgun (WGS) entry which is preliminary data.</text>
</comment>
<dbReference type="Gene3D" id="3.90.1310.10">
    <property type="entry name" value="Penicillin-binding protein 2a (Domain 2)"/>
    <property type="match status" value="1"/>
</dbReference>
<dbReference type="GO" id="GO:0071972">
    <property type="term" value="F:peptidoglycan L,D-transpeptidase activity"/>
    <property type="evidence" value="ECO:0007669"/>
    <property type="project" value="TreeGrafter"/>
</dbReference>
<keyword evidence="7" id="KW-0378">Hydrolase</keyword>
<keyword evidence="9" id="KW-0573">Peptidoglycan synthesis</keyword>
<dbReference type="InterPro" id="IPR012338">
    <property type="entry name" value="Beta-lactam/transpept-like"/>
</dbReference>
<dbReference type="PANTHER" id="PTHR30627">
    <property type="entry name" value="PEPTIDOGLYCAN D,D-TRANSPEPTIDASE"/>
    <property type="match status" value="1"/>
</dbReference>
<dbReference type="InterPro" id="IPR001460">
    <property type="entry name" value="PCN-bd_Tpept"/>
</dbReference>
<evidence type="ECO:0000313" key="17">
    <source>
        <dbReference type="Proteomes" id="UP000034746"/>
    </source>
</evidence>
<dbReference type="InterPro" id="IPR005311">
    <property type="entry name" value="PBP_dimer"/>
</dbReference>
<dbReference type="GO" id="GO:0071555">
    <property type="term" value="P:cell wall organization"/>
    <property type="evidence" value="ECO:0007669"/>
    <property type="project" value="UniProtKB-KW"/>
</dbReference>
<organism evidence="16 17">
    <name type="scientific">Candidatus Uhrbacteria bacterium GW2011_GWF2_41_16</name>
    <dbReference type="NCBI Taxonomy" id="1618997"/>
    <lineage>
        <taxon>Bacteria</taxon>
        <taxon>Candidatus Uhriibacteriota</taxon>
    </lineage>
</organism>
<dbReference type="SUPFAM" id="SSF56519">
    <property type="entry name" value="Penicillin binding protein dimerisation domain"/>
    <property type="match status" value="1"/>
</dbReference>
<dbReference type="GO" id="GO:0009252">
    <property type="term" value="P:peptidoglycan biosynthetic process"/>
    <property type="evidence" value="ECO:0007669"/>
    <property type="project" value="UniProtKB-KW"/>
</dbReference>
<keyword evidence="12" id="KW-0961">Cell wall biogenesis/degradation</keyword>
<keyword evidence="10 13" id="KW-1133">Transmembrane helix</keyword>
<evidence type="ECO:0000256" key="12">
    <source>
        <dbReference type="ARBA" id="ARBA00023316"/>
    </source>
</evidence>
<dbReference type="Pfam" id="PF00905">
    <property type="entry name" value="Transpeptidase"/>
    <property type="match status" value="1"/>
</dbReference>
<protein>
    <submittedName>
        <fullName evidence="16">Penicillin-binding protein 2</fullName>
    </submittedName>
</protein>
<dbReference type="Pfam" id="PF03717">
    <property type="entry name" value="PBP_dimer"/>
    <property type="match status" value="1"/>
</dbReference>
<dbReference type="GO" id="GO:0009002">
    <property type="term" value="F:serine-type D-Ala-D-Ala carboxypeptidase activity"/>
    <property type="evidence" value="ECO:0007669"/>
    <property type="project" value="InterPro"/>
</dbReference>
<keyword evidence="3" id="KW-1003">Cell membrane</keyword>
<accession>A0A0G0V849</accession>
<evidence type="ECO:0000256" key="5">
    <source>
        <dbReference type="ARBA" id="ARBA00022670"/>
    </source>
</evidence>
<proteinExistence type="predicted"/>
<evidence type="ECO:0000256" key="1">
    <source>
        <dbReference type="ARBA" id="ARBA00004167"/>
    </source>
</evidence>
<dbReference type="AlphaFoldDB" id="A0A0G0V849"/>
<name>A0A0G0V849_9BACT</name>
<feature type="transmembrane region" description="Helical" evidence="13">
    <location>
        <begin position="66"/>
        <end position="87"/>
    </location>
</feature>
<dbReference type="InterPro" id="IPR017790">
    <property type="entry name" value="Penicillin-binding_protein_2"/>
</dbReference>
<evidence type="ECO:0000256" key="9">
    <source>
        <dbReference type="ARBA" id="ARBA00022984"/>
    </source>
</evidence>
<dbReference type="GO" id="GO:0008360">
    <property type="term" value="P:regulation of cell shape"/>
    <property type="evidence" value="ECO:0007669"/>
    <property type="project" value="UniProtKB-KW"/>
</dbReference>
<feature type="domain" description="Penicillin-binding protein dimerisation" evidence="15">
    <location>
        <begin position="108"/>
        <end position="281"/>
    </location>
</feature>
<evidence type="ECO:0000256" key="8">
    <source>
        <dbReference type="ARBA" id="ARBA00022960"/>
    </source>
</evidence>
<reference evidence="16 17" key="1">
    <citation type="journal article" date="2015" name="Nature">
        <title>rRNA introns, odd ribosomes, and small enigmatic genomes across a large radiation of phyla.</title>
        <authorList>
            <person name="Brown C.T."/>
            <person name="Hug L.A."/>
            <person name="Thomas B.C."/>
            <person name="Sharon I."/>
            <person name="Castelle C.J."/>
            <person name="Singh A."/>
            <person name="Wilkins M.J."/>
            <person name="Williams K.H."/>
            <person name="Banfield J.F."/>
        </authorList>
    </citation>
    <scope>NUCLEOTIDE SEQUENCE [LARGE SCALE GENOMIC DNA]</scope>
</reference>
<dbReference type="PATRIC" id="fig|1618997.3.peg.1074"/>
<dbReference type="GO" id="GO:0005886">
    <property type="term" value="C:plasma membrane"/>
    <property type="evidence" value="ECO:0007669"/>
    <property type="project" value="UniProtKB-SubCell"/>
</dbReference>
<evidence type="ECO:0000256" key="7">
    <source>
        <dbReference type="ARBA" id="ARBA00022801"/>
    </source>
</evidence>
<dbReference type="EMBL" id="LCAU01000019">
    <property type="protein sequence ID" value="KKR97104.1"/>
    <property type="molecule type" value="Genomic_DNA"/>
</dbReference>
<dbReference type="Gene3D" id="3.40.710.10">
    <property type="entry name" value="DD-peptidase/beta-lactamase superfamily"/>
    <property type="match status" value="1"/>
</dbReference>
<dbReference type="InterPro" id="IPR036138">
    <property type="entry name" value="PBP_dimer_sf"/>
</dbReference>
<evidence type="ECO:0000259" key="14">
    <source>
        <dbReference type="Pfam" id="PF00905"/>
    </source>
</evidence>
<dbReference type="PANTHER" id="PTHR30627:SF2">
    <property type="entry name" value="PEPTIDOGLYCAN D,D-TRANSPEPTIDASE MRDA"/>
    <property type="match status" value="1"/>
</dbReference>
<evidence type="ECO:0000256" key="11">
    <source>
        <dbReference type="ARBA" id="ARBA00023136"/>
    </source>
</evidence>
<evidence type="ECO:0000256" key="3">
    <source>
        <dbReference type="ARBA" id="ARBA00022475"/>
    </source>
</evidence>
<keyword evidence="8" id="KW-0133">Cell shape</keyword>
<keyword evidence="6 13" id="KW-0812">Transmembrane</keyword>
<dbReference type="GO" id="GO:0008658">
    <property type="term" value="F:penicillin binding"/>
    <property type="evidence" value="ECO:0007669"/>
    <property type="project" value="InterPro"/>
</dbReference>
<evidence type="ECO:0000259" key="15">
    <source>
        <dbReference type="Pfam" id="PF03717"/>
    </source>
</evidence>
<dbReference type="GO" id="GO:0006508">
    <property type="term" value="P:proteolysis"/>
    <property type="evidence" value="ECO:0007669"/>
    <property type="project" value="UniProtKB-KW"/>
</dbReference>
<evidence type="ECO:0000256" key="6">
    <source>
        <dbReference type="ARBA" id="ARBA00022692"/>
    </source>
</evidence>
<evidence type="ECO:0000256" key="4">
    <source>
        <dbReference type="ARBA" id="ARBA00022519"/>
    </source>
</evidence>
<dbReference type="SUPFAM" id="SSF56601">
    <property type="entry name" value="beta-lactamase/transpeptidase-like"/>
    <property type="match status" value="1"/>
</dbReference>
<keyword evidence="5" id="KW-0645">Protease</keyword>
<dbReference type="Gene3D" id="3.30.1390.30">
    <property type="entry name" value="Penicillin-binding protein 2a, domain 3"/>
    <property type="match status" value="1"/>
</dbReference>
<sequence>MFFLRQSKKKSSSHSLFYLTEDRAIAHLEKCPGYEAEEMFDPASVDEAPASTPFLGLRIADRRFRVTFFLLSLFFLFLGIRVSYLQIIQGDTYRKMAEGNRIRSEYLPSARGIIQDRFGRMLVENVPAFTLVMRIGDLPTDHSQREILFDKVADLAGLQRTDLDLLLQEYAAVSPEENIIVCKDLFYDQAMHFMISEQQTPGFFVRVLTKRHYPSDTPSLSHVLGYVGKISADEFFERQDKGYHRTDEIGKTGVESSMETLLRGQYGKKRMEVNAFGQETAVLSEEIPLEGKPVTLSIDLEFQSMIEQRFRTSLETLGLRQGSIVVVDPRNGEILALVSLPSFDSNLFAGGIQTDVYQALEADVSDPLFPRAIAGTFPSGSTFKPFVAAAALAEGIITPSTSFVSVGGISIGPWVFPDWKAGGHGVTDIRKALADSVNTFFYIIGGGYNTFIGLGVERIVAYARVFGFGSKTGIDLPSEAEGFLPSKEWKEKGKGERWYVGDTYHLAIGQGDLLVTPLQLAVASATVANGGTRWTPHVVHAIDENLVEPEGIILSDQLQQALKIVQEGMRQAVTRGSAKSLSTLPFAVAGKTGTAQVAGGKQTHAWFVGFGPYEDPQIVVTVLVENGGEGSSVAVPIAKDIFFWWYNHRFSSSPVP</sequence>
<comment type="subcellular location">
    <subcellularLocation>
        <location evidence="2">Cell membrane</location>
    </subcellularLocation>
    <subcellularLocation>
        <location evidence="1">Membrane</location>
        <topology evidence="1">Single-pass membrane protein</topology>
    </subcellularLocation>
</comment>
<feature type="domain" description="Penicillin-binding protein transpeptidase" evidence="14">
    <location>
        <begin position="322"/>
        <end position="642"/>
    </location>
</feature>